<dbReference type="Gene3D" id="3.40.50.410">
    <property type="entry name" value="von Willebrand factor, type A domain"/>
    <property type="match status" value="1"/>
</dbReference>
<name>A0AAV3SCU0_HALDO</name>
<gene>
    <name evidence="3" type="ORF">GCM10008985_00010</name>
    <name evidence="4" type="ORF">MUK72_15305</name>
</gene>
<feature type="compositionally biased region" description="Low complexity" evidence="1">
    <location>
        <begin position="1"/>
        <end position="19"/>
    </location>
</feature>
<evidence type="ECO:0000313" key="6">
    <source>
        <dbReference type="Proteomes" id="UP001500962"/>
    </source>
</evidence>
<reference evidence="4" key="2">
    <citation type="submission" date="2022-04" db="EMBL/GenBank/DDBJ databases">
        <title>Sequencing and genomic assembly of Halococcus dombrowskii.</title>
        <authorList>
            <person name="Lim S.W."/>
            <person name="MacLea K.S."/>
        </authorList>
    </citation>
    <scope>NUCLEOTIDE SEQUENCE</scope>
    <source>
        <strain evidence="4">H4</strain>
        <plasmid evidence="4">unnamed1</plasmid>
    </source>
</reference>
<feature type="domain" description="VWFA" evidence="2">
    <location>
        <begin position="887"/>
        <end position="1056"/>
    </location>
</feature>
<sequence>MSSSHSSTQSDSASAASDALTPPAETVRSCADRERRLTEYIRAHTGEDIAVRLTPHVPTACVIPTSEEALIDSDNAEFSDDEARQLVESVDADYLVLISTHPANVDNLPIDDQLTADRAQQFGYALHELGHIRYTAIADAAARLEDRVDKDQQEFVHGLWNSCEDAAIENQLAVDQSQIAADRLELVSRSISTHADEFAAEECYEFTFRDAVEQALYDEGIYDTGVRDALCDPDDGRIVFAGDADQQAFERIADSIEELITTVLTTPDPVERVEHVLDWWETVVKPLLDPPEHDDQDDQQGIEQPDPDGAAGESSASANPDTSSDPSSDGRETDRSTAEDADSSQSSENGESDESSTVDSTNGTDESESGRDDESATTEETGATSEIDEAAGSQSEQRPDPDAINTDQRQPSPGADALDYPDIGSDEDADALDQPESDGDGESKPEFESEAEAEAAGGDEDEKTAESQSPREPAADTQATESDRDSENGLGAADDGSVETDADTTAADAEAGDEDTNGETPSTVGDSDSDTSRDDEGDTGDAAENSTDTGGREEAVGSDDDQSAPEHGSDASHRDTTSATGEGSEQDGEGEPEGATPESQSDENPWGTTNSTGTSQTSLGSFSAPSSQTENESGSSDGGESDTGDSPGDITPGTGDESSNGEETAGSGNGDENAGDGEPTGSSDGSSIGDESSDREERAEAHTRTTDEDGNDTTSSNGDEEHADTPPESASESDGPSPAPRPAHADGEEGLDREGALDTDHEAAHDEAEHATPDETTLEHELEDVADALDALDEQDGGGAAPGSLSELAIMPDTEGSNTADTAERWGDAAADAEFVADALRKALKESRRDADRSGVTSGTFDRQRAGALARGDMGAFSVRQPGDDKQYDLVIILDRSKSMRRHIDTAEDALVRFALACEDIGINVGVVDFTQGEARLVKPFSVECEHVRESLLSKQYGGGTPLADALGLGRELLEQRRNSPLVLVVTDGKLGNADAYHDELAQSYAPVCGLTLVLDQPSGNVPEKVARNERFYDRHVYVHEPSQLADRLDQFAVMFDGL</sequence>
<evidence type="ECO:0000259" key="2">
    <source>
        <dbReference type="SMART" id="SM00327"/>
    </source>
</evidence>
<keyword evidence="5" id="KW-1185">Reference proteome</keyword>
<dbReference type="InterPro" id="IPR002035">
    <property type="entry name" value="VWF_A"/>
</dbReference>
<evidence type="ECO:0000313" key="3">
    <source>
        <dbReference type="EMBL" id="GAA0448740.1"/>
    </source>
</evidence>
<feature type="region of interest" description="Disordered" evidence="1">
    <location>
        <begin position="1"/>
        <end position="29"/>
    </location>
</feature>
<evidence type="ECO:0000313" key="5">
    <source>
        <dbReference type="Proteomes" id="UP000830542"/>
    </source>
</evidence>
<proteinExistence type="predicted"/>
<accession>A0AAV3SCU0</accession>
<feature type="compositionally biased region" description="Acidic residues" evidence="1">
    <location>
        <begin position="527"/>
        <end position="541"/>
    </location>
</feature>
<evidence type="ECO:0000256" key="1">
    <source>
        <dbReference type="SAM" id="MobiDB-lite"/>
    </source>
</evidence>
<geneLocation type="plasmid" evidence="4 5">
    <name>unnamed1</name>
</geneLocation>
<feature type="compositionally biased region" description="Acidic residues" evidence="1">
    <location>
        <begin position="448"/>
        <end position="463"/>
    </location>
</feature>
<dbReference type="InterPro" id="IPR036465">
    <property type="entry name" value="vWFA_dom_sf"/>
</dbReference>
<evidence type="ECO:0000313" key="4">
    <source>
        <dbReference type="EMBL" id="UOO96562.1"/>
    </source>
</evidence>
<dbReference type="KEGG" id="hdo:MUK72_15305"/>
<organism evidence="3 6">
    <name type="scientific">Halococcus dombrowskii</name>
    <dbReference type="NCBI Taxonomy" id="179637"/>
    <lineage>
        <taxon>Archaea</taxon>
        <taxon>Methanobacteriati</taxon>
        <taxon>Methanobacteriota</taxon>
        <taxon>Stenosarchaea group</taxon>
        <taxon>Halobacteria</taxon>
        <taxon>Halobacteriales</taxon>
        <taxon>Halococcaceae</taxon>
        <taxon>Halococcus</taxon>
    </lineage>
</organism>
<dbReference type="Pfam" id="PF13519">
    <property type="entry name" value="VWA_2"/>
    <property type="match status" value="1"/>
</dbReference>
<keyword evidence="4" id="KW-0614">Plasmid</keyword>
<dbReference type="RefSeq" id="WP_244705396.1">
    <property type="nucleotide sequence ID" value="NZ_BAAADN010000001.1"/>
</dbReference>
<protein>
    <submittedName>
        <fullName evidence="4">VWA domain-containing protein</fullName>
    </submittedName>
</protein>
<dbReference type="EMBL" id="CP095006">
    <property type="protein sequence ID" value="UOO96562.1"/>
    <property type="molecule type" value="Genomic_DNA"/>
</dbReference>
<reference evidence="3" key="1">
    <citation type="journal article" date="2014" name="Int. J. Syst. Evol. Microbiol.">
        <title>Complete genome sequence of Corynebacterium casei LMG S-19264T (=DSM 44701T), isolated from a smear-ripened cheese.</title>
        <authorList>
            <consortium name="US DOE Joint Genome Institute (JGI-PGF)"/>
            <person name="Walter F."/>
            <person name="Albersmeier A."/>
            <person name="Kalinowski J."/>
            <person name="Ruckert C."/>
        </authorList>
    </citation>
    <scope>NUCLEOTIDE SEQUENCE</scope>
    <source>
        <strain evidence="3">JCM 12289</strain>
    </source>
</reference>
<feature type="compositionally biased region" description="Basic and acidic residues" evidence="1">
    <location>
        <begin position="328"/>
        <end position="338"/>
    </location>
</feature>
<dbReference type="EMBL" id="BAAADN010000001">
    <property type="protein sequence ID" value="GAA0448740.1"/>
    <property type="molecule type" value="Genomic_DNA"/>
</dbReference>
<dbReference type="SUPFAM" id="SSF53300">
    <property type="entry name" value="vWA-like"/>
    <property type="match status" value="1"/>
</dbReference>
<dbReference type="Proteomes" id="UP001500962">
    <property type="component" value="Unassembled WGS sequence"/>
</dbReference>
<dbReference type="Proteomes" id="UP000830542">
    <property type="component" value="Plasmid unnamed1"/>
</dbReference>
<feature type="compositionally biased region" description="Basic and acidic residues" evidence="1">
    <location>
        <begin position="695"/>
        <end position="707"/>
    </location>
</feature>
<reference evidence="3" key="3">
    <citation type="submission" date="2023-12" db="EMBL/GenBank/DDBJ databases">
        <authorList>
            <person name="Sun Q."/>
            <person name="Inoue M."/>
        </authorList>
    </citation>
    <scope>NUCLEOTIDE SEQUENCE</scope>
    <source>
        <strain evidence="3">JCM 12289</strain>
    </source>
</reference>
<feature type="compositionally biased region" description="Low complexity" evidence="1">
    <location>
        <begin position="607"/>
        <end position="623"/>
    </location>
</feature>
<feature type="compositionally biased region" description="Basic and acidic residues" evidence="1">
    <location>
        <begin position="567"/>
        <end position="576"/>
    </location>
</feature>
<feature type="region of interest" description="Disordered" evidence="1">
    <location>
        <begin position="287"/>
        <end position="780"/>
    </location>
</feature>
<dbReference type="CDD" id="cd00198">
    <property type="entry name" value="vWFA"/>
    <property type="match status" value="1"/>
</dbReference>
<dbReference type="AlphaFoldDB" id="A0AAV3SCU0"/>
<feature type="compositionally biased region" description="Low complexity" evidence="1">
    <location>
        <begin position="681"/>
        <end position="690"/>
    </location>
</feature>
<feature type="compositionally biased region" description="Basic and acidic residues" evidence="1">
    <location>
        <begin position="743"/>
        <end position="780"/>
    </location>
</feature>
<feature type="compositionally biased region" description="Acidic residues" evidence="1">
    <location>
        <begin position="424"/>
        <end position="440"/>
    </location>
</feature>
<feature type="compositionally biased region" description="Polar residues" evidence="1">
    <location>
        <begin position="314"/>
        <end position="327"/>
    </location>
</feature>
<dbReference type="SMART" id="SM00327">
    <property type="entry name" value="VWA"/>
    <property type="match status" value="1"/>
</dbReference>
<dbReference type="GeneID" id="71763243"/>